<accession>Q875I1</accession>
<feature type="non-terminal residue" evidence="1">
    <location>
        <position position="50"/>
    </location>
</feature>
<dbReference type="EMBL" id="AY204502">
    <property type="protein sequence ID" value="AAO22996.1"/>
    <property type="molecule type" value="Genomic_DNA"/>
</dbReference>
<evidence type="ECO:0000313" key="1">
    <source>
        <dbReference type="EMBL" id="AAO22996.1"/>
    </source>
</evidence>
<proteinExistence type="predicted"/>
<sequence>LAWVLPAILSGTTAIHWHGFFQIDNTVNNSACFHTFWYHSHTLAWVLPAV</sequence>
<feature type="non-terminal residue" evidence="1">
    <location>
        <position position="1"/>
    </location>
</feature>
<reference evidence="1" key="1">
    <citation type="journal article" date="2005" name="Appl. Microbiol. Biotechnol.">
        <title>A PCR method for the detection and differentiation of Lentinus edodes and Trametes versicolor in defined-mixed cultures used for wastewater treatment.</title>
        <authorList>
            <person name="Garcia-Mena J."/>
            <person name="Cano-Ramirez C."/>
            <person name="Garibay-Orijel C."/>
            <person name="Ramirez-Canseco S."/>
            <person name="Poggi-Varaldo H.M."/>
        </authorList>
    </citation>
    <scope>NUCLEOTIDE SEQUENCE</scope>
</reference>
<protein>
    <submittedName>
        <fullName evidence="1">Putative laccase</fullName>
    </submittedName>
</protein>
<dbReference type="AlphaFoldDB" id="Q875I1"/>
<name>Q875I1_LENED</name>
<organism evidence="1">
    <name type="scientific">Lentinula edodes</name>
    <name type="common">Shiitake mushroom</name>
    <name type="synonym">Lentinus edodes</name>
    <dbReference type="NCBI Taxonomy" id="5353"/>
    <lineage>
        <taxon>Eukaryota</taxon>
        <taxon>Fungi</taxon>
        <taxon>Dikarya</taxon>
        <taxon>Basidiomycota</taxon>
        <taxon>Agaricomycotina</taxon>
        <taxon>Agaricomycetes</taxon>
        <taxon>Agaricomycetidae</taxon>
        <taxon>Agaricales</taxon>
        <taxon>Marasmiineae</taxon>
        <taxon>Omphalotaceae</taxon>
        <taxon>Lentinula</taxon>
    </lineage>
</organism>